<name>A0ABS7JHU2_9SPHN</name>
<evidence type="ECO:0000313" key="4">
    <source>
        <dbReference type="EMBL" id="MBX7489476.1"/>
    </source>
</evidence>
<dbReference type="EMBL" id="JAIGNQ010000004">
    <property type="protein sequence ID" value="MBX7489476.1"/>
    <property type="molecule type" value="Genomic_DNA"/>
</dbReference>
<evidence type="ECO:0000259" key="3">
    <source>
        <dbReference type="PROSITE" id="PS50405"/>
    </source>
</evidence>
<gene>
    <name evidence="4" type="primary">maiA</name>
    <name evidence="4" type="ORF">K3177_13215</name>
</gene>
<dbReference type="SFLD" id="SFLDS00019">
    <property type="entry name" value="Glutathione_Transferase_(cytos"/>
    <property type="match status" value="1"/>
</dbReference>
<accession>A0ABS7JHU2</accession>
<proteinExistence type="inferred from homology"/>
<dbReference type="SUPFAM" id="SSF52833">
    <property type="entry name" value="Thioredoxin-like"/>
    <property type="match status" value="1"/>
</dbReference>
<dbReference type="SFLD" id="SFLDG00358">
    <property type="entry name" value="Main_(cytGST)"/>
    <property type="match status" value="1"/>
</dbReference>
<dbReference type="InterPro" id="IPR036282">
    <property type="entry name" value="Glutathione-S-Trfase_C_sf"/>
</dbReference>
<keyword evidence="4" id="KW-0413">Isomerase</keyword>
<dbReference type="RefSeq" id="WP_221598916.1">
    <property type="nucleotide sequence ID" value="NZ_JAIGNQ010000004.1"/>
</dbReference>
<evidence type="ECO:0000313" key="5">
    <source>
        <dbReference type="Proteomes" id="UP000776651"/>
    </source>
</evidence>
<keyword evidence="5" id="KW-1185">Reference proteome</keyword>
<dbReference type="InterPro" id="IPR005955">
    <property type="entry name" value="GST_Zeta"/>
</dbReference>
<dbReference type="InterPro" id="IPR034333">
    <property type="entry name" value="GST_Zeta_N"/>
</dbReference>
<sequence length="213" mass="24511">MRLHGYYRSSTSYRLRIALELKGLDYEYVPVNLLTSEQKGAPFTARNPFGSVPLLEVDGKDYVQSMAQIEWLDEAFADRPLLPSDLHDRYIARELAYAIATELHAPLNLPVLKYLKDQYGKSQDEIGVWYRHWLARTLAPLEARLAQLGTGDFLFDAPGFFEVCLLPQVYNARRFEFDFSDMPHITRIESACLPLPEFQRAHPDNQSDNPENT</sequence>
<dbReference type="Gene3D" id="3.40.30.10">
    <property type="entry name" value="Glutaredoxin"/>
    <property type="match status" value="1"/>
</dbReference>
<dbReference type="SUPFAM" id="SSF47616">
    <property type="entry name" value="GST C-terminal domain-like"/>
    <property type="match status" value="1"/>
</dbReference>
<dbReference type="EC" id="5.2.1.2" evidence="4"/>
<reference evidence="4 5" key="1">
    <citation type="submission" date="2021-08" db="EMBL/GenBank/DDBJ databases">
        <title>Comparative Genomics Analysis of the Genus Qipengyuania Reveals Extensive Genetic Diversity and Metabolic Versatility, Including the Description of Fifteen Novel Species.</title>
        <authorList>
            <person name="Liu Y."/>
        </authorList>
    </citation>
    <scope>NUCLEOTIDE SEQUENCE [LARGE SCALE GENOMIC DNA]</scope>
    <source>
        <strain evidence="4 5">GH25</strain>
    </source>
</reference>
<dbReference type="GO" id="GO:0016034">
    <property type="term" value="F:maleylacetoacetate isomerase activity"/>
    <property type="evidence" value="ECO:0007669"/>
    <property type="project" value="UniProtKB-EC"/>
</dbReference>
<dbReference type="PANTHER" id="PTHR42673">
    <property type="entry name" value="MALEYLACETOACETATE ISOMERASE"/>
    <property type="match status" value="1"/>
</dbReference>
<feature type="domain" description="GST N-terminal" evidence="2">
    <location>
        <begin position="1"/>
        <end position="80"/>
    </location>
</feature>
<dbReference type="CDD" id="cd03042">
    <property type="entry name" value="GST_N_Zeta"/>
    <property type="match status" value="1"/>
</dbReference>
<dbReference type="PROSITE" id="PS50404">
    <property type="entry name" value="GST_NTER"/>
    <property type="match status" value="1"/>
</dbReference>
<dbReference type="Gene3D" id="1.20.1050.10">
    <property type="match status" value="1"/>
</dbReference>
<dbReference type="PROSITE" id="PS50405">
    <property type="entry name" value="GST_CTER"/>
    <property type="match status" value="1"/>
</dbReference>
<dbReference type="CDD" id="cd03191">
    <property type="entry name" value="GST_C_Zeta"/>
    <property type="match status" value="1"/>
</dbReference>
<dbReference type="NCBIfam" id="TIGR01262">
    <property type="entry name" value="maiA"/>
    <property type="match status" value="1"/>
</dbReference>
<dbReference type="PANTHER" id="PTHR42673:SF4">
    <property type="entry name" value="MALEYLACETOACETATE ISOMERASE"/>
    <property type="match status" value="1"/>
</dbReference>
<dbReference type="Proteomes" id="UP000776651">
    <property type="component" value="Unassembled WGS sequence"/>
</dbReference>
<feature type="domain" description="GST C-terminal" evidence="3">
    <location>
        <begin position="85"/>
        <end position="211"/>
    </location>
</feature>
<evidence type="ECO:0000256" key="1">
    <source>
        <dbReference type="ARBA" id="ARBA00010007"/>
    </source>
</evidence>
<organism evidence="4 5">
    <name type="scientific">Qipengyuania pacifica</name>
    <dbReference type="NCBI Taxonomy" id="2860199"/>
    <lineage>
        <taxon>Bacteria</taxon>
        <taxon>Pseudomonadati</taxon>
        <taxon>Pseudomonadota</taxon>
        <taxon>Alphaproteobacteria</taxon>
        <taxon>Sphingomonadales</taxon>
        <taxon>Erythrobacteraceae</taxon>
        <taxon>Qipengyuania</taxon>
    </lineage>
</organism>
<comment type="similarity">
    <text evidence="1">Belongs to the GST superfamily. Zeta family.</text>
</comment>
<dbReference type="Pfam" id="PF13409">
    <property type="entry name" value="GST_N_2"/>
    <property type="match status" value="1"/>
</dbReference>
<dbReference type="InterPro" id="IPR010987">
    <property type="entry name" value="Glutathione-S-Trfase_C-like"/>
</dbReference>
<dbReference type="InterPro" id="IPR036249">
    <property type="entry name" value="Thioredoxin-like_sf"/>
</dbReference>
<dbReference type="InterPro" id="IPR040079">
    <property type="entry name" value="Glutathione_S-Trfase"/>
</dbReference>
<dbReference type="InterPro" id="IPR034330">
    <property type="entry name" value="GST_Zeta_C"/>
</dbReference>
<evidence type="ECO:0000259" key="2">
    <source>
        <dbReference type="PROSITE" id="PS50404"/>
    </source>
</evidence>
<protein>
    <submittedName>
        <fullName evidence="4">Maleylacetoacetate isomerase</fullName>
        <ecNumber evidence="4">5.2.1.2</ecNumber>
    </submittedName>
</protein>
<comment type="caution">
    <text evidence="4">The sequence shown here is derived from an EMBL/GenBank/DDBJ whole genome shotgun (WGS) entry which is preliminary data.</text>
</comment>
<dbReference type="InterPro" id="IPR004045">
    <property type="entry name" value="Glutathione_S-Trfase_N"/>
</dbReference>